<evidence type="ECO:0000313" key="3">
    <source>
        <dbReference type="Proteomes" id="UP001500620"/>
    </source>
</evidence>
<name>A0ABP8DVM7_9ACTN</name>
<feature type="compositionally biased region" description="Basic and acidic residues" evidence="1">
    <location>
        <begin position="140"/>
        <end position="151"/>
    </location>
</feature>
<accession>A0ABP8DVM7</accession>
<gene>
    <name evidence="2" type="ORF">GCM10022255_114100</name>
</gene>
<protein>
    <submittedName>
        <fullName evidence="2">Uncharacterized protein</fullName>
    </submittedName>
</protein>
<reference evidence="3" key="1">
    <citation type="journal article" date="2019" name="Int. J. Syst. Evol. Microbiol.">
        <title>The Global Catalogue of Microorganisms (GCM) 10K type strain sequencing project: providing services to taxonomists for standard genome sequencing and annotation.</title>
        <authorList>
            <consortium name="The Broad Institute Genomics Platform"/>
            <consortium name="The Broad Institute Genome Sequencing Center for Infectious Disease"/>
            <person name="Wu L."/>
            <person name="Ma J."/>
        </authorList>
    </citation>
    <scope>NUCLEOTIDE SEQUENCE [LARGE SCALE GENOMIC DNA]</scope>
    <source>
        <strain evidence="3">JCM 17441</strain>
    </source>
</reference>
<keyword evidence="3" id="KW-1185">Reference proteome</keyword>
<evidence type="ECO:0000313" key="2">
    <source>
        <dbReference type="EMBL" id="GAA4264047.1"/>
    </source>
</evidence>
<dbReference type="Proteomes" id="UP001500620">
    <property type="component" value="Unassembled WGS sequence"/>
</dbReference>
<organism evidence="2 3">
    <name type="scientific">Dactylosporangium darangshiense</name>
    <dbReference type="NCBI Taxonomy" id="579108"/>
    <lineage>
        <taxon>Bacteria</taxon>
        <taxon>Bacillati</taxon>
        <taxon>Actinomycetota</taxon>
        <taxon>Actinomycetes</taxon>
        <taxon>Micromonosporales</taxon>
        <taxon>Micromonosporaceae</taxon>
        <taxon>Dactylosporangium</taxon>
    </lineage>
</organism>
<feature type="region of interest" description="Disordered" evidence="1">
    <location>
        <begin position="137"/>
        <end position="165"/>
    </location>
</feature>
<proteinExistence type="predicted"/>
<sequence length="165" mass="17990">MYFGAFPAADWPLVIAAWTAADLLRLAEDEPRVDLVLHRDGALSATVRGARVTAPAADPQRPLADVIRAGMWYTELARSTTVDTAPPTTPALTDGHYVWTALTVTVHSELEGSLFGTPASQWWRDGVPRLRAVLATPRHRPPDGHRVHVTDETTGETAVLQGRRP</sequence>
<comment type="caution">
    <text evidence="2">The sequence shown here is derived from an EMBL/GenBank/DDBJ whole genome shotgun (WGS) entry which is preliminary data.</text>
</comment>
<dbReference type="EMBL" id="BAABAT010000091">
    <property type="protein sequence ID" value="GAA4264047.1"/>
    <property type="molecule type" value="Genomic_DNA"/>
</dbReference>
<evidence type="ECO:0000256" key="1">
    <source>
        <dbReference type="SAM" id="MobiDB-lite"/>
    </source>
</evidence>